<organism evidence="3 4">
    <name type="scientific">Aspergillus calidoustus</name>
    <dbReference type="NCBI Taxonomy" id="454130"/>
    <lineage>
        <taxon>Eukaryota</taxon>
        <taxon>Fungi</taxon>
        <taxon>Dikarya</taxon>
        <taxon>Ascomycota</taxon>
        <taxon>Pezizomycotina</taxon>
        <taxon>Eurotiomycetes</taxon>
        <taxon>Eurotiomycetidae</taxon>
        <taxon>Eurotiales</taxon>
        <taxon>Aspergillaceae</taxon>
        <taxon>Aspergillus</taxon>
        <taxon>Aspergillus subgen. Nidulantes</taxon>
    </lineage>
</organism>
<dbReference type="Proteomes" id="UP000054771">
    <property type="component" value="Unassembled WGS sequence"/>
</dbReference>
<evidence type="ECO:0000313" key="3">
    <source>
        <dbReference type="EMBL" id="CEL10875.1"/>
    </source>
</evidence>
<protein>
    <recommendedName>
        <fullName evidence="2">F-box domain-containing protein</fullName>
    </recommendedName>
</protein>
<dbReference type="SUPFAM" id="SSF81383">
    <property type="entry name" value="F-box domain"/>
    <property type="match status" value="1"/>
</dbReference>
<dbReference type="InterPro" id="IPR001810">
    <property type="entry name" value="F-box_dom"/>
</dbReference>
<accession>A0A0U5GG06</accession>
<feature type="domain" description="F-box" evidence="2">
    <location>
        <begin position="1"/>
        <end position="45"/>
    </location>
</feature>
<keyword evidence="4" id="KW-1185">Reference proteome</keyword>
<dbReference type="AlphaFoldDB" id="A0A0U5GG06"/>
<feature type="compositionally biased region" description="Pro residues" evidence="1">
    <location>
        <begin position="549"/>
        <end position="558"/>
    </location>
</feature>
<dbReference type="PROSITE" id="PS50181">
    <property type="entry name" value="FBOX"/>
    <property type="match status" value="1"/>
</dbReference>
<proteinExistence type="predicted"/>
<evidence type="ECO:0000256" key="1">
    <source>
        <dbReference type="SAM" id="MobiDB-lite"/>
    </source>
</evidence>
<dbReference type="InterPro" id="IPR036047">
    <property type="entry name" value="F-box-like_dom_sf"/>
</dbReference>
<feature type="compositionally biased region" description="Acidic residues" evidence="1">
    <location>
        <begin position="529"/>
        <end position="540"/>
    </location>
</feature>
<evidence type="ECO:0000313" key="4">
    <source>
        <dbReference type="Proteomes" id="UP000054771"/>
    </source>
</evidence>
<feature type="region of interest" description="Disordered" evidence="1">
    <location>
        <begin position="88"/>
        <end position="109"/>
    </location>
</feature>
<name>A0A0U5GG06_ASPCI</name>
<feature type="region of interest" description="Disordered" evidence="1">
    <location>
        <begin position="509"/>
        <end position="565"/>
    </location>
</feature>
<dbReference type="Gene3D" id="3.80.10.10">
    <property type="entry name" value="Ribonuclease Inhibitor"/>
    <property type="match status" value="1"/>
</dbReference>
<reference evidence="4" key="1">
    <citation type="journal article" date="2016" name="Genome Announc.">
        <title>Draft genome sequences of fungus Aspergillus calidoustus.</title>
        <authorList>
            <person name="Horn F."/>
            <person name="Linde J."/>
            <person name="Mattern D.J."/>
            <person name="Walther G."/>
            <person name="Guthke R."/>
            <person name="Scherlach K."/>
            <person name="Martin K."/>
            <person name="Brakhage A.A."/>
            <person name="Petzke L."/>
            <person name="Valiante V."/>
        </authorList>
    </citation>
    <scope>NUCLEOTIDE SEQUENCE [LARGE SCALE GENOMIC DNA]</scope>
    <source>
        <strain evidence="4">SF006504</strain>
    </source>
</reference>
<evidence type="ECO:0000259" key="2">
    <source>
        <dbReference type="PROSITE" id="PS50181"/>
    </source>
</evidence>
<gene>
    <name evidence="3" type="ORF">ASPCAL13982</name>
</gene>
<sequence>MSLDALPNEIHKIILTHLTSNDLVSLSRTTRNFNFIAVPILYQHTLLDFSLGDEDSSTADDNDIALSALLGLVADTQGQCRHVKRLSVRSREEQNEASGAQEEGFSNDHDETKSAITSLLEAALQNMSHISHLDWYSIFSTPEAVFAALKAPLESLHCSAAWLGKSPNIDFDGTAALKSLISLSTVDMAEGEMPPLLLTMLSQDLVHLKSLKLQYLRPTDGSHTTSECPFETLAKDLNSAGKHINLTILSLSFPRAPTSTTWLKSLISPSLMDFTYHMHAPNGERTDLAGDQMHNELFAYLHAHTQNQGIELKALQTNTFPPSLTSLIESSRSLETLILTYQPPSFCGDAINLSGHFRSLRSLCLPHADRIFYDDDIIRLYGTDSFGYLQVIIDNCPHLEELAMNESLFETLCAAPALKRLFILLYRDSPWDLQLPAGHLLREMLSYYNGNPSPFFERLELFGCFRSLWTFEHTMDLTPEEVEEMEYELGYETVSDDELADLGIAVERGDLGISSPGSKREDARKDQGEGEDEDDEDVDMGFDLFDAIEPPPRPPPSQPKNEYTYPSRFTPAPLVPVLRDTDAHIIMPWHLLDEPFCYTWERAISGYYKVPLRVGWDDARFLDERMVEAVRGIVERYQWADPANTRGLEDEWRRATTQTRRWG</sequence>
<dbReference type="EMBL" id="CDMC01000021">
    <property type="protein sequence ID" value="CEL10875.1"/>
    <property type="molecule type" value="Genomic_DNA"/>
</dbReference>
<dbReference type="InterPro" id="IPR032675">
    <property type="entry name" value="LRR_dom_sf"/>
</dbReference>
<dbReference type="OrthoDB" id="10626316at2759"/>
<feature type="compositionally biased region" description="Basic and acidic residues" evidence="1">
    <location>
        <begin position="518"/>
        <end position="528"/>
    </location>
</feature>